<keyword evidence="6 7" id="KW-0472">Membrane</keyword>
<evidence type="ECO:0000256" key="4">
    <source>
        <dbReference type="ARBA" id="ARBA00022692"/>
    </source>
</evidence>
<dbReference type="Pfam" id="PF02163">
    <property type="entry name" value="Peptidase_M50"/>
    <property type="match status" value="1"/>
</dbReference>
<organism evidence="9 10">
    <name type="scientific">Caldicellulosiruptor naganoensis</name>
    <dbReference type="NCBI Taxonomy" id="29324"/>
    <lineage>
        <taxon>Bacteria</taxon>
        <taxon>Bacillati</taxon>
        <taxon>Bacillota</taxon>
        <taxon>Bacillota incertae sedis</taxon>
        <taxon>Caldicellulosiruptorales</taxon>
        <taxon>Caldicellulosiruptoraceae</taxon>
        <taxon>Caldicellulosiruptor</taxon>
    </lineage>
</organism>
<dbReference type="CDD" id="cd05709">
    <property type="entry name" value="S2P-M50"/>
    <property type="match status" value="1"/>
</dbReference>
<dbReference type="EMBL" id="CP113864">
    <property type="protein sequence ID" value="WAM30570.1"/>
    <property type="molecule type" value="Genomic_DNA"/>
</dbReference>
<keyword evidence="10" id="KW-1185">Reference proteome</keyword>
<evidence type="ECO:0000256" key="6">
    <source>
        <dbReference type="ARBA" id="ARBA00023136"/>
    </source>
</evidence>
<reference evidence="9" key="1">
    <citation type="submission" date="2022-12" db="EMBL/GenBank/DDBJ databases">
        <authorList>
            <person name="Bing R.G."/>
            <person name="Willard D.J."/>
            <person name="Manesh M.J.H."/>
            <person name="Laemthong T."/>
            <person name="Crosby J.R."/>
            <person name="Kelly R.M."/>
        </authorList>
    </citation>
    <scope>NUCLEOTIDE SEQUENCE</scope>
    <source>
        <strain evidence="9">DSM 8991</strain>
    </source>
</reference>
<keyword evidence="4 7" id="KW-0812">Transmembrane</keyword>
<name>A0ABY7BFS5_9FIRM</name>
<feature type="transmembrane region" description="Helical" evidence="7">
    <location>
        <begin position="269"/>
        <end position="288"/>
    </location>
</feature>
<accession>A0ABY7BFS5</accession>
<evidence type="ECO:0000256" key="1">
    <source>
        <dbReference type="ARBA" id="ARBA00001947"/>
    </source>
</evidence>
<proteinExistence type="inferred from homology"/>
<dbReference type="RefSeq" id="WP_045164769.1">
    <property type="nucleotide sequence ID" value="NZ_CP113864.1"/>
</dbReference>
<sequence length="393" mass="45242">MELCKRGRYKIVDDISLTRQESLFNEFFYLLGSKSKNSYIKIPINLVKYCEDIIDKLDGNHSIEEIEDILSRKYGENIDVFMFVKKISQAGLIEGFEKEIDDEMSIFGLTLIKKDINLINNVFYVISNYVYSVFRHYKIVLCIIFFEIIYAFIYMILNKYTLIEILTNTDVITLNVGVTWLLTGLCFLLHEIGHAIAAIANGIKIKTFSFGLYLGLIPMFYFTYDDLKPASPKIKFRVTVAGIYTNLICAGLCLLLLELPFVSENAYKVLSLFLILNVYMIVGNLLPFKLCDGYYILSILLNKYDLRITLIKLLISFKGINDVSRRARKLVISYAIFSFVTFALSIYSFCIHIYNCFYLGNYMYGLFILTIFAITIIVTVVNIVLKSKGGKIR</sequence>
<feature type="transmembrane region" description="Helical" evidence="7">
    <location>
        <begin position="207"/>
        <end position="224"/>
    </location>
</feature>
<keyword evidence="5 7" id="KW-1133">Transmembrane helix</keyword>
<evidence type="ECO:0000256" key="7">
    <source>
        <dbReference type="SAM" id="Phobius"/>
    </source>
</evidence>
<evidence type="ECO:0000259" key="8">
    <source>
        <dbReference type="Pfam" id="PF02163"/>
    </source>
</evidence>
<feature type="transmembrane region" description="Helical" evidence="7">
    <location>
        <begin position="294"/>
        <end position="315"/>
    </location>
</feature>
<dbReference type="InterPro" id="IPR008915">
    <property type="entry name" value="Peptidase_M50"/>
</dbReference>
<evidence type="ECO:0000256" key="3">
    <source>
        <dbReference type="ARBA" id="ARBA00007931"/>
    </source>
</evidence>
<feature type="transmembrane region" description="Helical" evidence="7">
    <location>
        <begin position="236"/>
        <end position="257"/>
    </location>
</feature>
<feature type="transmembrane region" description="Helical" evidence="7">
    <location>
        <begin position="139"/>
        <end position="157"/>
    </location>
</feature>
<protein>
    <submittedName>
        <fullName evidence="9">M50 family metallopeptidase</fullName>
    </submittedName>
</protein>
<evidence type="ECO:0000256" key="2">
    <source>
        <dbReference type="ARBA" id="ARBA00004141"/>
    </source>
</evidence>
<evidence type="ECO:0000256" key="5">
    <source>
        <dbReference type="ARBA" id="ARBA00022989"/>
    </source>
</evidence>
<feature type="domain" description="Peptidase M50" evidence="8">
    <location>
        <begin position="183"/>
        <end position="257"/>
    </location>
</feature>
<comment type="subcellular location">
    <subcellularLocation>
        <location evidence="2">Membrane</location>
        <topology evidence="2">Multi-pass membrane protein</topology>
    </subcellularLocation>
</comment>
<feature type="transmembrane region" description="Helical" evidence="7">
    <location>
        <begin position="366"/>
        <end position="385"/>
    </location>
</feature>
<comment type="similarity">
    <text evidence="3">Belongs to the peptidase M50B family.</text>
</comment>
<dbReference type="Proteomes" id="UP001164745">
    <property type="component" value="Chromosome"/>
</dbReference>
<feature type="transmembrane region" description="Helical" evidence="7">
    <location>
        <begin position="331"/>
        <end position="354"/>
    </location>
</feature>
<feature type="transmembrane region" description="Helical" evidence="7">
    <location>
        <begin position="177"/>
        <end position="200"/>
    </location>
</feature>
<evidence type="ECO:0000313" key="9">
    <source>
        <dbReference type="EMBL" id="WAM30570.1"/>
    </source>
</evidence>
<comment type="cofactor">
    <cofactor evidence="1">
        <name>Zn(2+)</name>
        <dbReference type="ChEBI" id="CHEBI:29105"/>
    </cofactor>
</comment>
<gene>
    <name evidence="9" type="ORF">OTJ99_001326</name>
</gene>
<evidence type="ECO:0000313" key="10">
    <source>
        <dbReference type="Proteomes" id="UP001164745"/>
    </source>
</evidence>